<keyword evidence="10" id="KW-0460">Magnesium</keyword>
<keyword evidence="7" id="KW-0547">Nucleotide-binding</keyword>
<protein>
    <recommendedName>
        <fullName evidence="4">pyruvate kinase</fullName>
        <ecNumber evidence="4">2.7.1.40</ecNumber>
    </recommendedName>
</protein>
<keyword evidence="9" id="KW-0067">ATP-binding</keyword>
<comment type="cofactor">
    <cofactor evidence="1">
        <name>K(+)</name>
        <dbReference type="ChEBI" id="CHEBI:29103"/>
    </cofactor>
</comment>
<dbReference type="GO" id="GO:0030955">
    <property type="term" value="F:potassium ion binding"/>
    <property type="evidence" value="ECO:0007669"/>
    <property type="project" value="InterPro"/>
</dbReference>
<comment type="pathway">
    <text evidence="2">Carbohydrate degradation; glycolysis; pyruvate from D-glyceraldehyde 3-phosphate: step 5/5.</text>
</comment>
<dbReference type="Gene3D" id="3.20.20.60">
    <property type="entry name" value="Phosphoenolpyruvate-binding domains"/>
    <property type="match status" value="2"/>
</dbReference>
<organism evidence="14 15">
    <name type="scientific">Mycolicibacterium brumae</name>
    <dbReference type="NCBI Taxonomy" id="85968"/>
    <lineage>
        <taxon>Bacteria</taxon>
        <taxon>Bacillati</taxon>
        <taxon>Actinomycetota</taxon>
        <taxon>Actinomycetes</taxon>
        <taxon>Mycobacteriales</taxon>
        <taxon>Mycobacteriaceae</taxon>
        <taxon>Mycolicibacterium</taxon>
    </lineage>
</organism>
<keyword evidence="12 14" id="KW-0670">Pyruvate</keyword>
<evidence type="ECO:0000313" key="15">
    <source>
        <dbReference type="Proteomes" id="UP000230551"/>
    </source>
</evidence>
<evidence type="ECO:0000256" key="12">
    <source>
        <dbReference type="ARBA" id="ARBA00023317"/>
    </source>
</evidence>
<dbReference type="SUPFAM" id="SSF51621">
    <property type="entry name" value="Phosphoenolpyruvate/pyruvate domain"/>
    <property type="match status" value="1"/>
</dbReference>
<feature type="domain" description="Pyruvate kinase barrel" evidence="13">
    <location>
        <begin position="322"/>
        <end position="559"/>
    </location>
</feature>
<dbReference type="AlphaFoldDB" id="A0A2G5P8X4"/>
<dbReference type="InterPro" id="IPR011037">
    <property type="entry name" value="Pyrv_Knase-like_insert_dom_sf"/>
</dbReference>
<evidence type="ECO:0000256" key="6">
    <source>
        <dbReference type="ARBA" id="ARBA00022723"/>
    </source>
</evidence>
<dbReference type="SUPFAM" id="SSF50800">
    <property type="entry name" value="PK beta-barrel domain-like"/>
    <property type="match status" value="1"/>
</dbReference>
<dbReference type="InterPro" id="IPR015793">
    <property type="entry name" value="Pyrv_Knase_brl"/>
</dbReference>
<evidence type="ECO:0000256" key="7">
    <source>
        <dbReference type="ARBA" id="ARBA00022741"/>
    </source>
</evidence>
<evidence type="ECO:0000256" key="9">
    <source>
        <dbReference type="ARBA" id="ARBA00022840"/>
    </source>
</evidence>
<dbReference type="GO" id="GO:0005524">
    <property type="term" value="F:ATP binding"/>
    <property type="evidence" value="ECO:0007669"/>
    <property type="project" value="UniProtKB-KW"/>
</dbReference>
<dbReference type="InterPro" id="IPR040442">
    <property type="entry name" value="Pyrv_kinase-like_dom_sf"/>
</dbReference>
<dbReference type="EMBL" id="PDCN02000016">
    <property type="protein sequence ID" value="PIB74550.1"/>
    <property type="molecule type" value="Genomic_DNA"/>
</dbReference>
<dbReference type="RefSeq" id="WP_090586170.1">
    <property type="nucleotide sequence ID" value="NZ_CP104302.1"/>
</dbReference>
<name>A0A2G5P8X4_9MYCO</name>
<evidence type="ECO:0000313" key="14">
    <source>
        <dbReference type="EMBL" id="PIB74550.1"/>
    </source>
</evidence>
<keyword evidence="8 14" id="KW-0418">Kinase</keyword>
<sequence>MSSQRPALLESALDDVNLLLEHLDSAAAEWQPWIDRVAPEHRDGALNLARYCAMRQVDVRDLQRRLAGLGLNSLESAEAHVQQSLRAVALALSQMLGAAPLSASTADFAEGARVLNRNAEDLLGPRPAGRAARIMVTMPTQAATDPTLVAGLLDSGMEIARINCAHDDAQIWRAIAAQIADHTGRHCLIAMDLAGPKLRTGPIEPGPQIIRLRPTRDARGEVLVAARAWLTSAGAPAPSPRPGLPTVPVGGGWLRRLRAGDIIELRDTRRSRRWLEVEQICPVGVVVSCDQTVYLGTGTQLKVVGEEGASVIGELPAVTQFLRVRAGDTLRVTRDLSPAPASAEPARIGCTLPEVFDCAGVGDRVCFDDGKISGRIVEVAHASFDVRVDAPLEEAKLRAGKGVNVPDTDLRISALTDKDRADLAEIVALADIVQFSFVRDPADVEQLFDELDRLGASDLGVVLKIENRGAFENLPQLLLSAMRRRRVGVMIARGDLAVECGYERLAEVQEEILWLCEAAHIPVVWATQVLEQLAKSGVPSRAEISDAALAQRAECVMLNKGAHIADAVRALCDILARMTGHQDKKTALLRPLRSWESPAAAVGDTP</sequence>
<dbReference type="InterPro" id="IPR001697">
    <property type="entry name" value="Pyr_Knase"/>
</dbReference>
<comment type="caution">
    <text evidence="14">The sequence shown here is derived from an EMBL/GenBank/DDBJ whole genome shotgun (WGS) entry which is preliminary data.</text>
</comment>
<evidence type="ECO:0000256" key="4">
    <source>
        <dbReference type="ARBA" id="ARBA00012142"/>
    </source>
</evidence>
<dbReference type="GO" id="GO:0016301">
    <property type="term" value="F:kinase activity"/>
    <property type="evidence" value="ECO:0007669"/>
    <property type="project" value="UniProtKB-KW"/>
</dbReference>
<dbReference type="GO" id="GO:0004743">
    <property type="term" value="F:pyruvate kinase activity"/>
    <property type="evidence" value="ECO:0007669"/>
    <property type="project" value="UniProtKB-EC"/>
</dbReference>
<dbReference type="PANTHER" id="PTHR11817">
    <property type="entry name" value="PYRUVATE KINASE"/>
    <property type="match status" value="1"/>
</dbReference>
<evidence type="ECO:0000256" key="10">
    <source>
        <dbReference type="ARBA" id="ARBA00022842"/>
    </source>
</evidence>
<dbReference type="Gene3D" id="2.40.33.10">
    <property type="entry name" value="PK beta-barrel domain-like"/>
    <property type="match status" value="1"/>
</dbReference>
<dbReference type="UniPathway" id="UPA00109">
    <property type="reaction ID" value="UER00188"/>
</dbReference>
<evidence type="ECO:0000256" key="3">
    <source>
        <dbReference type="ARBA" id="ARBA00008663"/>
    </source>
</evidence>
<reference evidence="14 15" key="1">
    <citation type="journal article" date="2017" name="Infect. Genet. Evol.">
        <title>The new phylogeny of the genus Mycobacterium: The old and the news.</title>
        <authorList>
            <person name="Tortoli E."/>
            <person name="Fedrizzi T."/>
            <person name="Meehan C.J."/>
            <person name="Trovato A."/>
            <person name="Grottola A."/>
            <person name="Giacobazzi E."/>
            <person name="Serpini G.F."/>
            <person name="Tagliazucchi S."/>
            <person name="Fabio A."/>
            <person name="Bettua C."/>
            <person name="Bertorelli R."/>
            <person name="Frascaro F."/>
            <person name="De Sanctis V."/>
            <person name="Pecorari M."/>
            <person name="Jousson O."/>
            <person name="Segata N."/>
            <person name="Cirillo D.M."/>
        </authorList>
    </citation>
    <scope>NUCLEOTIDE SEQUENCE [LARGE SCALE GENOMIC DNA]</scope>
    <source>
        <strain evidence="14 15">CIP1034565</strain>
    </source>
</reference>
<dbReference type="Proteomes" id="UP000230551">
    <property type="component" value="Unassembled WGS sequence"/>
</dbReference>
<proteinExistence type="inferred from homology"/>
<gene>
    <name evidence="14" type="ORF">CQY22_012685</name>
</gene>
<evidence type="ECO:0000259" key="13">
    <source>
        <dbReference type="Pfam" id="PF00224"/>
    </source>
</evidence>
<dbReference type="STRING" id="85968.GCA_900073015_00735"/>
<keyword evidence="6" id="KW-0479">Metal-binding</keyword>
<dbReference type="NCBIfam" id="NF011314">
    <property type="entry name" value="PRK14725.1"/>
    <property type="match status" value="1"/>
</dbReference>
<evidence type="ECO:0000256" key="8">
    <source>
        <dbReference type="ARBA" id="ARBA00022777"/>
    </source>
</evidence>
<evidence type="ECO:0000256" key="1">
    <source>
        <dbReference type="ARBA" id="ARBA00001958"/>
    </source>
</evidence>
<dbReference type="InterPro" id="IPR015813">
    <property type="entry name" value="Pyrv/PenolPyrv_kinase-like_dom"/>
</dbReference>
<evidence type="ECO:0000256" key="2">
    <source>
        <dbReference type="ARBA" id="ARBA00004997"/>
    </source>
</evidence>
<evidence type="ECO:0000256" key="11">
    <source>
        <dbReference type="ARBA" id="ARBA00023152"/>
    </source>
</evidence>
<keyword evidence="11" id="KW-0324">Glycolysis</keyword>
<keyword evidence="15" id="KW-1185">Reference proteome</keyword>
<comment type="similarity">
    <text evidence="3">Belongs to the pyruvate kinase family.</text>
</comment>
<dbReference type="OrthoDB" id="9812123at2"/>
<dbReference type="EC" id="2.7.1.40" evidence="4"/>
<dbReference type="InterPro" id="IPR015806">
    <property type="entry name" value="Pyrv_Knase_insert_dom_sf"/>
</dbReference>
<evidence type="ECO:0000256" key="5">
    <source>
        <dbReference type="ARBA" id="ARBA00022679"/>
    </source>
</evidence>
<dbReference type="Pfam" id="PF00224">
    <property type="entry name" value="PK"/>
    <property type="match status" value="1"/>
</dbReference>
<dbReference type="GO" id="GO:0000287">
    <property type="term" value="F:magnesium ion binding"/>
    <property type="evidence" value="ECO:0007669"/>
    <property type="project" value="InterPro"/>
</dbReference>
<accession>A0A2G5P8X4</accession>
<keyword evidence="5 14" id="KW-0808">Transferase</keyword>